<dbReference type="PROSITE" id="PS50977">
    <property type="entry name" value="HTH_TETR_2"/>
    <property type="match status" value="1"/>
</dbReference>
<dbReference type="Pfam" id="PF17754">
    <property type="entry name" value="TetR_C_14"/>
    <property type="match status" value="1"/>
</dbReference>
<dbReference type="InterPro" id="IPR009057">
    <property type="entry name" value="Homeodomain-like_sf"/>
</dbReference>
<dbReference type="Gene3D" id="1.10.357.10">
    <property type="entry name" value="Tetracycline Repressor, domain 2"/>
    <property type="match status" value="1"/>
</dbReference>
<dbReference type="SUPFAM" id="SSF46689">
    <property type="entry name" value="Homeodomain-like"/>
    <property type="match status" value="1"/>
</dbReference>
<feature type="DNA-binding region" description="H-T-H motif" evidence="4">
    <location>
        <begin position="39"/>
        <end position="58"/>
    </location>
</feature>
<dbReference type="Proteomes" id="UP001601303">
    <property type="component" value="Unassembled WGS sequence"/>
</dbReference>
<dbReference type="PROSITE" id="PS01081">
    <property type="entry name" value="HTH_TETR_1"/>
    <property type="match status" value="1"/>
</dbReference>
<dbReference type="PANTHER" id="PTHR30055">
    <property type="entry name" value="HTH-TYPE TRANSCRIPTIONAL REGULATOR RUTR"/>
    <property type="match status" value="1"/>
</dbReference>
<proteinExistence type="predicted"/>
<keyword evidence="7" id="KW-1185">Reference proteome</keyword>
<evidence type="ECO:0000256" key="2">
    <source>
        <dbReference type="ARBA" id="ARBA00023125"/>
    </source>
</evidence>
<sequence>MAAETGPTGLRERKKAQTRTALASAAMRLALERGVENVTADAIAEAADVSPRTFRNYFSGKEEAIVAELVDGMGYIADGLRARPADEPLWESLRHALTFSAFLPPEQLEQLAVKVRMVMASKALLGSQLAIFERLGEQLTAVVAERTGTDASSDLYPRLTGVVAANALRLAVFMWLESDGRLDLAELTADALAQLRAGLPEPDTSTTRRHQP</sequence>
<gene>
    <name evidence="6" type="ORF">ACFYNQ_45275</name>
</gene>
<dbReference type="InterPro" id="IPR001647">
    <property type="entry name" value="HTH_TetR"/>
</dbReference>
<dbReference type="EMBL" id="JBIAHM010000021">
    <property type="protein sequence ID" value="MFE9605739.1"/>
    <property type="molecule type" value="Genomic_DNA"/>
</dbReference>
<evidence type="ECO:0000313" key="6">
    <source>
        <dbReference type="EMBL" id="MFE9605739.1"/>
    </source>
</evidence>
<dbReference type="InterPro" id="IPR023772">
    <property type="entry name" value="DNA-bd_HTH_TetR-type_CS"/>
</dbReference>
<reference evidence="6 7" key="1">
    <citation type="submission" date="2024-10" db="EMBL/GenBank/DDBJ databases">
        <title>The Natural Products Discovery Center: Release of the First 8490 Sequenced Strains for Exploring Actinobacteria Biosynthetic Diversity.</title>
        <authorList>
            <person name="Kalkreuter E."/>
            <person name="Kautsar S.A."/>
            <person name="Yang D."/>
            <person name="Bader C.D."/>
            <person name="Teijaro C.N."/>
            <person name="Fluegel L."/>
            <person name="Davis C.M."/>
            <person name="Simpson J.R."/>
            <person name="Lauterbach L."/>
            <person name="Steele A.D."/>
            <person name="Gui C."/>
            <person name="Meng S."/>
            <person name="Li G."/>
            <person name="Viehrig K."/>
            <person name="Ye F."/>
            <person name="Su P."/>
            <person name="Kiefer A.F."/>
            <person name="Nichols A."/>
            <person name="Cepeda A.J."/>
            <person name="Yan W."/>
            <person name="Fan B."/>
            <person name="Jiang Y."/>
            <person name="Adhikari A."/>
            <person name="Zheng C.-J."/>
            <person name="Schuster L."/>
            <person name="Cowan T.M."/>
            <person name="Smanski M.J."/>
            <person name="Chevrette M.G."/>
            <person name="De Carvalho L.P.S."/>
            <person name="Shen B."/>
        </authorList>
    </citation>
    <scope>NUCLEOTIDE SEQUENCE [LARGE SCALE GENOMIC DNA]</scope>
    <source>
        <strain evidence="6 7">NPDC006488</strain>
    </source>
</reference>
<dbReference type="Pfam" id="PF00440">
    <property type="entry name" value="TetR_N"/>
    <property type="match status" value="1"/>
</dbReference>
<evidence type="ECO:0000259" key="5">
    <source>
        <dbReference type="PROSITE" id="PS50977"/>
    </source>
</evidence>
<protein>
    <submittedName>
        <fullName evidence="6">TetR/AcrR family transcriptional regulator</fullName>
    </submittedName>
</protein>
<keyword evidence="1" id="KW-0805">Transcription regulation</keyword>
<evidence type="ECO:0000313" key="7">
    <source>
        <dbReference type="Proteomes" id="UP001601303"/>
    </source>
</evidence>
<keyword evidence="3" id="KW-0804">Transcription</keyword>
<evidence type="ECO:0000256" key="3">
    <source>
        <dbReference type="ARBA" id="ARBA00023163"/>
    </source>
</evidence>
<accession>A0ABW6MHY1</accession>
<dbReference type="InterPro" id="IPR041347">
    <property type="entry name" value="MftR_C"/>
</dbReference>
<feature type="domain" description="HTH tetR-type" evidence="5">
    <location>
        <begin position="16"/>
        <end position="76"/>
    </location>
</feature>
<dbReference type="Gene3D" id="1.10.10.60">
    <property type="entry name" value="Homeodomain-like"/>
    <property type="match status" value="1"/>
</dbReference>
<organism evidence="6 7">
    <name type="scientific">Streptomyces hokutonensis</name>
    <dbReference type="NCBI Taxonomy" id="1306990"/>
    <lineage>
        <taxon>Bacteria</taxon>
        <taxon>Bacillati</taxon>
        <taxon>Actinomycetota</taxon>
        <taxon>Actinomycetes</taxon>
        <taxon>Kitasatosporales</taxon>
        <taxon>Streptomycetaceae</taxon>
        <taxon>Streptomyces</taxon>
    </lineage>
</organism>
<name>A0ABW6MHY1_9ACTN</name>
<comment type="caution">
    <text evidence="6">The sequence shown here is derived from an EMBL/GenBank/DDBJ whole genome shotgun (WGS) entry which is preliminary data.</text>
</comment>
<dbReference type="RefSeq" id="WP_388114481.1">
    <property type="nucleotide sequence ID" value="NZ_JBIAHM010000021.1"/>
</dbReference>
<keyword evidence="2 4" id="KW-0238">DNA-binding</keyword>
<evidence type="ECO:0000256" key="1">
    <source>
        <dbReference type="ARBA" id="ARBA00023015"/>
    </source>
</evidence>
<dbReference type="InterPro" id="IPR050109">
    <property type="entry name" value="HTH-type_TetR-like_transc_reg"/>
</dbReference>
<evidence type="ECO:0000256" key="4">
    <source>
        <dbReference type="PROSITE-ProRule" id="PRU00335"/>
    </source>
</evidence>
<dbReference type="PANTHER" id="PTHR30055:SF238">
    <property type="entry name" value="MYCOFACTOCIN BIOSYNTHESIS TRANSCRIPTIONAL REGULATOR MFTR-RELATED"/>
    <property type="match status" value="1"/>
</dbReference>